<proteinExistence type="inferred from homology"/>
<accession>A0A343JAS1</accession>
<dbReference type="GO" id="GO:0006396">
    <property type="term" value="P:RNA processing"/>
    <property type="evidence" value="ECO:0007669"/>
    <property type="project" value="InterPro"/>
</dbReference>
<dbReference type="Proteomes" id="UP000264883">
    <property type="component" value="Chromosome"/>
</dbReference>
<name>A0A343JAS1_9CLOT</name>
<dbReference type="InterPro" id="IPR001537">
    <property type="entry name" value="SpoU_MeTrfase"/>
</dbReference>
<dbReference type="Pfam" id="PF22435">
    <property type="entry name" value="MRM3-like_sub_bind"/>
    <property type="match status" value="1"/>
</dbReference>
<organism evidence="5 6">
    <name type="scientific">Clostridium isatidis</name>
    <dbReference type="NCBI Taxonomy" id="182773"/>
    <lineage>
        <taxon>Bacteria</taxon>
        <taxon>Bacillati</taxon>
        <taxon>Bacillota</taxon>
        <taxon>Clostridia</taxon>
        <taxon>Eubacteriales</taxon>
        <taxon>Clostridiaceae</taxon>
        <taxon>Clostridium</taxon>
    </lineage>
</organism>
<gene>
    <name evidence="5" type="ORF">BEN51_03790</name>
</gene>
<protein>
    <submittedName>
        <fullName evidence="5">RNA methyltransferase</fullName>
    </submittedName>
</protein>
<dbReference type="Gene3D" id="3.30.1330.30">
    <property type="match status" value="1"/>
</dbReference>
<evidence type="ECO:0000313" key="5">
    <source>
        <dbReference type="EMBL" id="ASW42629.1"/>
    </source>
</evidence>
<evidence type="ECO:0000256" key="1">
    <source>
        <dbReference type="ARBA" id="ARBA00007228"/>
    </source>
</evidence>
<evidence type="ECO:0000259" key="4">
    <source>
        <dbReference type="SMART" id="SM00967"/>
    </source>
</evidence>
<dbReference type="OrthoDB" id="9785673at2"/>
<dbReference type="AlphaFoldDB" id="A0A343JAS1"/>
<dbReference type="SUPFAM" id="SSF55315">
    <property type="entry name" value="L30e-like"/>
    <property type="match status" value="1"/>
</dbReference>
<dbReference type="KEGG" id="cia:BEN51_03790"/>
<dbReference type="InterPro" id="IPR053888">
    <property type="entry name" value="MRM3-like_sub_bind"/>
</dbReference>
<dbReference type="InterPro" id="IPR029064">
    <property type="entry name" value="Ribosomal_eL30-like_sf"/>
</dbReference>
<dbReference type="GO" id="GO:0032259">
    <property type="term" value="P:methylation"/>
    <property type="evidence" value="ECO:0007669"/>
    <property type="project" value="UniProtKB-KW"/>
</dbReference>
<dbReference type="GO" id="GO:0008173">
    <property type="term" value="F:RNA methyltransferase activity"/>
    <property type="evidence" value="ECO:0007669"/>
    <property type="project" value="InterPro"/>
</dbReference>
<dbReference type="InterPro" id="IPR013123">
    <property type="entry name" value="SpoU_subst-bd"/>
</dbReference>
<dbReference type="GO" id="GO:0003723">
    <property type="term" value="F:RNA binding"/>
    <property type="evidence" value="ECO:0007669"/>
    <property type="project" value="InterPro"/>
</dbReference>
<keyword evidence="3 5" id="KW-0808">Transferase</keyword>
<dbReference type="GO" id="GO:0005737">
    <property type="term" value="C:cytoplasm"/>
    <property type="evidence" value="ECO:0007669"/>
    <property type="project" value="UniProtKB-ARBA"/>
</dbReference>
<dbReference type="SUPFAM" id="SSF75217">
    <property type="entry name" value="alpha/beta knot"/>
    <property type="match status" value="1"/>
</dbReference>
<feature type="domain" description="RNA 2-O ribose methyltransferase substrate binding" evidence="4">
    <location>
        <begin position="31"/>
        <end position="105"/>
    </location>
</feature>
<sequence length="260" mass="29258">MIYIESKDNKLYKTIKKLKEKKYRIKEGKFILEGFRIIEEAVKAKIDIEYIIITEDNLSNLKEAEYLRDRSEDKIILISENLFISLSSTENPQGILAIAKFKNIEENLNGDFYVVCDKVQDPGNLGTIIRTAHAAGVDGIILTKGTVDIYNEKTIRSTMGSIFYIPIYYDDSKFTIIKKLKDKGVALVTTSLQESKNFFNENLKGKVMLAVGNEGNGISEELFNLADKKVKIPMPGGAESLNVAVASAIILFEKVRQNLM</sequence>
<dbReference type="InterPro" id="IPR029026">
    <property type="entry name" value="tRNA_m1G_MTases_N"/>
</dbReference>
<dbReference type="Pfam" id="PF00588">
    <property type="entry name" value="SpoU_methylase"/>
    <property type="match status" value="1"/>
</dbReference>
<dbReference type="CDD" id="cd18095">
    <property type="entry name" value="SpoU-like_rRNA-MTase"/>
    <property type="match status" value="1"/>
</dbReference>
<keyword evidence="2 5" id="KW-0489">Methyltransferase</keyword>
<dbReference type="PANTHER" id="PTHR43191:SF2">
    <property type="entry name" value="RRNA METHYLTRANSFERASE 3, MITOCHONDRIAL"/>
    <property type="match status" value="1"/>
</dbReference>
<evidence type="ECO:0000256" key="3">
    <source>
        <dbReference type="ARBA" id="ARBA00022679"/>
    </source>
</evidence>
<keyword evidence="6" id="KW-1185">Reference proteome</keyword>
<dbReference type="Gene3D" id="3.40.1280.10">
    <property type="match status" value="1"/>
</dbReference>
<dbReference type="InterPro" id="IPR051259">
    <property type="entry name" value="rRNA_Methyltransferase"/>
</dbReference>
<dbReference type="InterPro" id="IPR029028">
    <property type="entry name" value="Alpha/beta_knot_MTases"/>
</dbReference>
<comment type="similarity">
    <text evidence="1">Belongs to the class IV-like SAM-binding methyltransferase superfamily. RNA methyltransferase TrmH family.</text>
</comment>
<dbReference type="EMBL" id="CP016786">
    <property type="protein sequence ID" value="ASW42629.1"/>
    <property type="molecule type" value="Genomic_DNA"/>
</dbReference>
<dbReference type="RefSeq" id="WP_119864766.1">
    <property type="nucleotide sequence ID" value="NZ_CP016786.1"/>
</dbReference>
<evidence type="ECO:0000256" key="2">
    <source>
        <dbReference type="ARBA" id="ARBA00022603"/>
    </source>
</evidence>
<evidence type="ECO:0000313" key="6">
    <source>
        <dbReference type="Proteomes" id="UP000264883"/>
    </source>
</evidence>
<reference evidence="5 6" key="1">
    <citation type="submission" date="2016-08" db="EMBL/GenBank/DDBJ databases">
        <title>Complete Genome Sequence Of The Indigo Reducing Clostridium isatidis DSM15098.</title>
        <authorList>
            <person name="Little G.T."/>
            <person name="Minton N.P."/>
        </authorList>
    </citation>
    <scope>NUCLEOTIDE SEQUENCE [LARGE SCALE GENOMIC DNA]</scope>
    <source>
        <strain evidence="5 6">DSM 15098</strain>
    </source>
</reference>
<dbReference type="PANTHER" id="PTHR43191">
    <property type="entry name" value="RRNA METHYLTRANSFERASE 3"/>
    <property type="match status" value="1"/>
</dbReference>
<dbReference type="SMART" id="SM00967">
    <property type="entry name" value="SpoU_sub_bind"/>
    <property type="match status" value="1"/>
</dbReference>